<dbReference type="Proteomes" id="UP000183832">
    <property type="component" value="Unassembled WGS sequence"/>
</dbReference>
<keyword evidence="2" id="KW-1185">Reference proteome</keyword>
<evidence type="ECO:0000313" key="1">
    <source>
        <dbReference type="EMBL" id="CRL05741.1"/>
    </source>
</evidence>
<gene>
    <name evidence="1" type="ORF">CLUMA_CG018770</name>
</gene>
<proteinExistence type="predicted"/>
<organism evidence="1 2">
    <name type="scientific">Clunio marinus</name>
    <dbReference type="NCBI Taxonomy" id="568069"/>
    <lineage>
        <taxon>Eukaryota</taxon>
        <taxon>Metazoa</taxon>
        <taxon>Ecdysozoa</taxon>
        <taxon>Arthropoda</taxon>
        <taxon>Hexapoda</taxon>
        <taxon>Insecta</taxon>
        <taxon>Pterygota</taxon>
        <taxon>Neoptera</taxon>
        <taxon>Endopterygota</taxon>
        <taxon>Diptera</taxon>
        <taxon>Nematocera</taxon>
        <taxon>Chironomoidea</taxon>
        <taxon>Chironomidae</taxon>
        <taxon>Clunio</taxon>
    </lineage>
</organism>
<evidence type="ECO:0000313" key="2">
    <source>
        <dbReference type="Proteomes" id="UP000183832"/>
    </source>
</evidence>
<dbReference type="EMBL" id="CVRI01000065">
    <property type="protein sequence ID" value="CRL05741.1"/>
    <property type="molecule type" value="Genomic_DNA"/>
</dbReference>
<name>A0A1J1IZV9_9DIPT</name>
<protein>
    <submittedName>
        <fullName evidence="1">CLUMA_CG018770, isoform A</fullName>
    </submittedName>
</protein>
<sequence length="65" mass="7302">MKRLWQGFVTVRLSSILFMNPSEVLTNGRQDGISFRSHAVIKQNILMSLPTECYGNECKASLGKV</sequence>
<accession>A0A1J1IZV9</accession>
<reference evidence="1 2" key="1">
    <citation type="submission" date="2015-04" db="EMBL/GenBank/DDBJ databases">
        <authorList>
            <person name="Syromyatnikov M.Y."/>
            <person name="Popov V.N."/>
        </authorList>
    </citation>
    <scope>NUCLEOTIDE SEQUENCE [LARGE SCALE GENOMIC DNA]</scope>
</reference>
<dbReference type="AlphaFoldDB" id="A0A1J1IZV9"/>